<reference evidence="1 2" key="1">
    <citation type="submission" date="2016-11" db="EMBL/GenBank/DDBJ databases">
        <authorList>
            <person name="Jaros S."/>
            <person name="Januszkiewicz K."/>
            <person name="Wedrychowicz H."/>
        </authorList>
    </citation>
    <scope>NUCLEOTIDE SEQUENCE [LARGE SCALE GENOMIC DNA]</scope>
    <source>
        <strain evidence="1 2">DSM 21864</strain>
    </source>
</reference>
<dbReference type="STRING" id="1121298.SAMN05444401_2574"/>
<proteinExistence type="predicted"/>
<organism evidence="1 2">
    <name type="scientific">Clostridium amylolyticum</name>
    <dbReference type="NCBI Taxonomy" id="1121298"/>
    <lineage>
        <taxon>Bacteria</taxon>
        <taxon>Bacillati</taxon>
        <taxon>Bacillota</taxon>
        <taxon>Clostridia</taxon>
        <taxon>Eubacteriales</taxon>
        <taxon>Clostridiaceae</taxon>
        <taxon>Clostridium</taxon>
    </lineage>
</organism>
<dbReference type="RefSeq" id="WP_178140714.1">
    <property type="nucleotide sequence ID" value="NZ_FQZO01000003.1"/>
</dbReference>
<dbReference type="AlphaFoldDB" id="A0A1M6HMD7"/>
<name>A0A1M6HMD7_9CLOT</name>
<dbReference type="Proteomes" id="UP000184080">
    <property type="component" value="Unassembled WGS sequence"/>
</dbReference>
<evidence type="ECO:0000313" key="1">
    <source>
        <dbReference type="EMBL" id="SHJ23316.1"/>
    </source>
</evidence>
<sequence>MENEKLVKLLNEYKETEKGIEAALPFVHEKLYGQGKLEVVKMVIEDLKKLIEE</sequence>
<protein>
    <submittedName>
        <fullName evidence="1">Uncharacterized protein</fullName>
    </submittedName>
</protein>
<keyword evidence="2" id="KW-1185">Reference proteome</keyword>
<evidence type="ECO:0000313" key="2">
    <source>
        <dbReference type="Proteomes" id="UP000184080"/>
    </source>
</evidence>
<accession>A0A1M6HMD7</accession>
<gene>
    <name evidence="1" type="ORF">SAMN05444401_2574</name>
</gene>
<dbReference type="EMBL" id="FQZO01000003">
    <property type="protein sequence ID" value="SHJ23316.1"/>
    <property type="molecule type" value="Genomic_DNA"/>
</dbReference>